<protein>
    <submittedName>
        <fullName evidence="1">Uncharacterized protein</fullName>
    </submittedName>
</protein>
<dbReference type="Proteomes" id="UP000198297">
    <property type="component" value="Unassembled WGS sequence"/>
</dbReference>
<proteinExistence type="predicted"/>
<accession>A0A238Y3Y9</accession>
<organism evidence="1 2">
    <name type="scientific">Halorubrum ezzemoulense</name>
    <name type="common">Halorubrum chaoviator</name>
    <dbReference type="NCBI Taxonomy" id="337243"/>
    <lineage>
        <taxon>Archaea</taxon>
        <taxon>Methanobacteriati</taxon>
        <taxon>Methanobacteriota</taxon>
        <taxon>Stenosarchaea group</taxon>
        <taxon>Halobacteria</taxon>
        <taxon>Halobacteriales</taxon>
        <taxon>Haloferacaceae</taxon>
        <taxon>Halorubrum</taxon>
    </lineage>
</organism>
<reference evidence="1 2" key="1">
    <citation type="submission" date="2017-06" db="EMBL/GenBank/DDBJ databases">
        <authorList>
            <person name="Kim H.J."/>
            <person name="Triplett B.A."/>
        </authorList>
    </citation>
    <scope>NUCLEOTIDE SEQUENCE [LARGE SCALE GENOMIC DNA]</scope>
    <source>
        <strain evidence="1 2">DSM 19316</strain>
    </source>
</reference>
<sequence length="44" mass="5218">MIPMAETIKYMRENYAQFQSALAMLDRIYEDLDLGVAYRETERA</sequence>
<name>A0A238Y3Y9_HALEZ</name>
<gene>
    <name evidence="1" type="ORF">SAMN06266787_10843</name>
</gene>
<dbReference type="EMBL" id="FZNK01000008">
    <property type="protein sequence ID" value="SNR65692.1"/>
    <property type="molecule type" value="Genomic_DNA"/>
</dbReference>
<evidence type="ECO:0000313" key="2">
    <source>
        <dbReference type="Proteomes" id="UP000198297"/>
    </source>
</evidence>
<evidence type="ECO:0000313" key="1">
    <source>
        <dbReference type="EMBL" id="SNR65692.1"/>
    </source>
</evidence>
<dbReference type="AlphaFoldDB" id="A0A238Y3Y9"/>